<keyword evidence="2" id="KW-1185">Reference proteome</keyword>
<protein>
    <submittedName>
        <fullName evidence="1">28057_t:CDS:1</fullName>
    </submittedName>
</protein>
<proteinExistence type="predicted"/>
<sequence length="61" mass="7003">MFNKYDIKAHLNISDKVQEARLLLSSSSKPETVWKRQQSNVVKNTKEELGEMATKAILKNL</sequence>
<dbReference type="EMBL" id="CAJVPY010005255">
    <property type="protein sequence ID" value="CAG8638889.1"/>
    <property type="molecule type" value="Genomic_DNA"/>
</dbReference>
<name>A0A9N9DKA6_9GLOM</name>
<evidence type="ECO:0000313" key="1">
    <source>
        <dbReference type="EMBL" id="CAG8638889.1"/>
    </source>
</evidence>
<organism evidence="1 2">
    <name type="scientific">Dentiscutata erythropus</name>
    <dbReference type="NCBI Taxonomy" id="1348616"/>
    <lineage>
        <taxon>Eukaryota</taxon>
        <taxon>Fungi</taxon>
        <taxon>Fungi incertae sedis</taxon>
        <taxon>Mucoromycota</taxon>
        <taxon>Glomeromycotina</taxon>
        <taxon>Glomeromycetes</taxon>
        <taxon>Diversisporales</taxon>
        <taxon>Gigasporaceae</taxon>
        <taxon>Dentiscutata</taxon>
    </lineage>
</organism>
<gene>
    <name evidence="1" type="ORF">DERYTH_LOCUS9545</name>
</gene>
<comment type="caution">
    <text evidence="1">The sequence shown here is derived from an EMBL/GenBank/DDBJ whole genome shotgun (WGS) entry which is preliminary data.</text>
</comment>
<dbReference type="Proteomes" id="UP000789405">
    <property type="component" value="Unassembled WGS sequence"/>
</dbReference>
<accession>A0A9N9DKA6</accession>
<reference evidence="1" key="1">
    <citation type="submission" date="2021-06" db="EMBL/GenBank/DDBJ databases">
        <authorList>
            <person name="Kallberg Y."/>
            <person name="Tangrot J."/>
            <person name="Rosling A."/>
        </authorList>
    </citation>
    <scope>NUCLEOTIDE SEQUENCE</scope>
    <source>
        <strain evidence="1">MA453B</strain>
    </source>
</reference>
<dbReference type="AlphaFoldDB" id="A0A9N9DKA6"/>
<evidence type="ECO:0000313" key="2">
    <source>
        <dbReference type="Proteomes" id="UP000789405"/>
    </source>
</evidence>
<feature type="non-terminal residue" evidence="1">
    <location>
        <position position="1"/>
    </location>
</feature>
<dbReference type="OrthoDB" id="2473563at2759"/>